<dbReference type="PROSITE" id="PS50949">
    <property type="entry name" value="HTH_GNTR"/>
    <property type="match status" value="1"/>
</dbReference>
<dbReference type="GO" id="GO:0003700">
    <property type="term" value="F:DNA-binding transcription factor activity"/>
    <property type="evidence" value="ECO:0007669"/>
    <property type="project" value="InterPro"/>
</dbReference>
<dbReference type="RefSeq" id="WP_151701248.1">
    <property type="nucleotide sequence ID" value="NZ_CP031223.1"/>
</dbReference>
<sequence>MIDKNSHVPIYVQIQELLKQRILLGEYKVGENISSERELSEQLGVSRMTVRQSITNLVNTNLLYREKGRGTFVANPKREQSLHGLTSFTEDMKARGMKPSNKLIQFEKMIPSFDIAKDLQLEKREEVFYVVRIRYADEKPMAIERTFIPVKIFPELDEKKIMGSLYTLIETHRHQKIGNAIQEIEAAILSKEDSECLAMDDLTAGLIIKRTSFLIDGIPFELVRSIYRADRYKFISEINR</sequence>
<dbReference type="KEGG" id="psyo:PB01_16965"/>
<dbReference type="InterPro" id="IPR036388">
    <property type="entry name" value="WH-like_DNA-bd_sf"/>
</dbReference>
<keyword evidence="6" id="KW-1185">Reference proteome</keyword>
<evidence type="ECO:0000256" key="1">
    <source>
        <dbReference type="ARBA" id="ARBA00023015"/>
    </source>
</evidence>
<dbReference type="FunFam" id="1.10.10.10:FF:000079">
    <property type="entry name" value="GntR family transcriptional regulator"/>
    <property type="match status" value="1"/>
</dbReference>
<dbReference type="PANTHER" id="PTHR44846:SF1">
    <property type="entry name" value="MANNOSYL-D-GLYCERATE TRANSPORT_METABOLISM SYSTEM REPRESSOR MNGR-RELATED"/>
    <property type="match status" value="1"/>
</dbReference>
<dbReference type="Pfam" id="PF00392">
    <property type="entry name" value="GntR"/>
    <property type="match status" value="1"/>
</dbReference>
<proteinExistence type="predicted"/>
<dbReference type="GO" id="GO:0003677">
    <property type="term" value="F:DNA binding"/>
    <property type="evidence" value="ECO:0007669"/>
    <property type="project" value="UniProtKB-KW"/>
</dbReference>
<evidence type="ECO:0000313" key="6">
    <source>
        <dbReference type="Proteomes" id="UP000325517"/>
    </source>
</evidence>
<keyword evidence="1" id="KW-0805">Transcription regulation</keyword>
<dbReference type="GO" id="GO:0045892">
    <property type="term" value="P:negative regulation of DNA-templated transcription"/>
    <property type="evidence" value="ECO:0007669"/>
    <property type="project" value="TreeGrafter"/>
</dbReference>
<feature type="domain" description="HTH gntR-type" evidence="4">
    <location>
        <begin position="8"/>
        <end position="76"/>
    </location>
</feature>
<keyword evidence="2" id="KW-0238">DNA-binding</keyword>
<reference evidence="5 6" key="1">
    <citation type="submission" date="2018-07" db="EMBL/GenBank/DDBJ databases">
        <title>Complete genome sequence of Psychrobacillus sp. PB01, isolated from iceberg, and comparative genome analysis of Psychrobacillus strains.</title>
        <authorList>
            <person name="Lee P.C."/>
        </authorList>
    </citation>
    <scope>NUCLEOTIDE SEQUENCE [LARGE SCALE GENOMIC DNA]</scope>
    <source>
        <strain evidence="5 6">PB01</strain>
    </source>
</reference>
<organism evidence="5 6">
    <name type="scientific">Psychrobacillus glaciei</name>
    <dbReference type="NCBI Taxonomy" id="2283160"/>
    <lineage>
        <taxon>Bacteria</taxon>
        <taxon>Bacillati</taxon>
        <taxon>Bacillota</taxon>
        <taxon>Bacilli</taxon>
        <taxon>Bacillales</taxon>
        <taxon>Bacillaceae</taxon>
        <taxon>Psychrobacillus</taxon>
    </lineage>
</organism>
<dbReference type="Gene3D" id="1.10.10.10">
    <property type="entry name" value="Winged helix-like DNA-binding domain superfamily/Winged helix DNA-binding domain"/>
    <property type="match status" value="1"/>
</dbReference>
<dbReference type="Pfam" id="PF07702">
    <property type="entry name" value="UTRA"/>
    <property type="match status" value="1"/>
</dbReference>
<protein>
    <submittedName>
        <fullName evidence="5">GntR family transcriptional regulator</fullName>
    </submittedName>
</protein>
<dbReference type="PRINTS" id="PR00035">
    <property type="entry name" value="HTHGNTR"/>
</dbReference>
<evidence type="ECO:0000256" key="2">
    <source>
        <dbReference type="ARBA" id="ARBA00023125"/>
    </source>
</evidence>
<name>A0A5J6SUG3_9BACI</name>
<evidence type="ECO:0000256" key="3">
    <source>
        <dbReference type="ARBA" id="ARBA00023163"/>
    </source>
</evidence>
<dbReference type="SUPFAM" id="SSF64288">
    <property type="entry name" value="Chorismate lyase-like"/>
    <property type="match status" value="1"/>
</dbReference>
<evidence type="ECO:0000313" key="5">
    <source>
        <dbReference type="EMBL" id="QFG01230.1"/>
    </source>
</evidence>
<dbReference type="SMART" id="SM00345">
    <property type="entry name" value="HTH_GNTR"/>
    <property type="match status" value="1"/>
</dbReference>
<dbReference type="PANTHER" id="PTHR44846">
    <property type="entry name" value="MANNOSYL-D-GLYCERATE TRANSPORT/METABOLISM SYSTEM REPRESSOR MNGR-RELATED"/>
    <property type="match status" value="1"/>
</dbReference>
<dbReference type="InterPro" id="IPR036390">
    <property type="entry name" value="WH_DNA-bd_sf"/>
</dbReference>
<dbReference type="InterPro" id="IPR000524">
    <property type="entry name" value="Tscrpt_reg_HTH_GntR"/>
</dbReference>
<dbReference type="OrthoDB" id="9815017at2"/>
<dbReference type="EMBL" id="CP031223">
    <property type="protein sequence ID" value="QFG01230.1"/>
    <property type="molecule type" value="Genomic_DNA"/>
</dbReference>
<dbReference type="CDD" id="cd07377">
    <property type="entry name" value="WHTH_GntR"/>
    <property type="match status" value="1"/>
</dbReference>
<keyword evidence="3" id="KW-0804">Transcription</keyword>
<dbReference type="Proteomes" id="UP000325517">
    <property type="component" value="Chromosome"/>
</dbReference>
<dbReference type="SMART" id="SM00866">
    <property type="entry name" value="UTRA"/>
    <property type="match status" value="1"/>
</dbReference>
<gene>
    <name evidence="5" type="ORF">PB01_16965</name>
</gene>
<dbReference type="InterPro" id="IPR011663">
    <property type="entry name" value="UTRA"/>
</dbReference>
<accession>A0A5J6SUG3</accession>
<dbReference type="AlphaFoldDB" id="A0A5J6SUG3"/>
<dbReference type="Gene3D" id="3.40.1410.10">
    <property type="entry name" value="Chorismate lyase-like"/>
    <property type="match status" value="1"/>
</dbReference>
<dbReference type="SUPFAM" id="SSF46785">
    <property type="entry name" value="Winged helix' DNA-binding domain"/>
    <property type="match status" value="1"/>
</dbReference>
<evidence type="ECO:0000259" key="4">
    <source>
        <dbReference type="PROSITE" id="PS50949"/>
    </source>
</evidence>
<dbReference type="InterPro" id="IPR050679">
    <property type="entry name" value="Bact_HTH_transcr_reg"/>
</dbReference>
<dbReference type="InterPro" id="IPR028978">
    <property type="entry name" value="Chorismate_lyase_/UTRA_dom_sf"/>
</dbReference>